<reference evidence="1 2" key="1">
    <citation type="journal article" date="2020" name="Nat. Commun.">
        <title>Genome of Tripterygium wilfordii and identification of cytochrome P450 involved in triptolide biosynthesis.</title>
        <authorList>
            <person name="Tu L."/>
            <person name="Su P."/>
            <person name="Zhang Z."/>
            <person name="Gao L."/>
            <person name="Wang J."/>
            <person name="Hu T."/>
            <person name="Zhou J."/>
            <person name="Zhang Y."/>
            <person name="Zhao Y."/>
            <person name="Liu Y."/>
            <person name="Song Y."/>
            <person name="Tong Y."/>
            <person name="Lu Y."/>
            <person name="Yang J."/>
            <person name="Xu C."/>
            <person name="Jia M."/>
            <person name="Peters R.J."/>
            <person name="Huang L."/>
            <person name="Gao W."/>
        </authorList>
    </citation>
    <scope>NUCLEOTIDE SEQUENCE [LARGE SCALE GENOMIC DNA]</scope>
    <source>
        <strain evidence="2">cv. XIE 37</strain>
        <tissue evidence="1">Leaf</tissue>
    </source>
</reference>
<proteinExistence type="predicted"/>
<dbReference type="Proteomes" id="UP000593562">
    <property type="component" value="Unassembled WGS sequence"/>
</dbReference>
<accession>A0A7J7CHG4</accession>
<keyword evidence="2" id="KW-1185">Reference proteome</keyword>
<name>A0A7J7CHG4_TRIWF</name>
<evidence type="ECO:0000313" key="1">
    <source>
        <dbReference type="EMBL" id="KAF5733471.1"/>
    </source>
</evidence>
<organism evidence="1 2">
    <name type="scientific">Tripterygium wilfordii</name>
    <name type="common">Thunder God vine</name>
    <dbReference type="NCBI Taxonomy" id="458696"/>
    <lineage>
        <taxon>Eukaryota</taxon>
        <taxon>Viridiplantae</taxon>
        <taxon>Streptophyta</taxon>
        <taxon>Embryophyta</taxon>
        <taxon>Tracheophyta</taxon>
        <taxon>Spermatophyta</taxon>
        <taxon>Magnoliopsida</taxon>
        <taxon>eudicotyledons</taxon>
        <taxon>Gunneridae</taxon>
        <taxon>Pentapetalae</taxon>
        <taxon>rosids</taxon>
        <taxon>fabids</taxon>
        <taxon>Celastrales</taxon>
        <taxon>Celastraceae</taxon>
        <taxon>Tripterygium</taxon>
    </lineage>
</organism>
<dbReference type="EMBL" id="JAAARO010000017">
    <property type="protein sequence ID" value="KAF5733471.1"/>
    <property type="molecule type" value="Genomic_DNA"/>
</dbReference>
<gene>
    <name evidence="1" type="ORF">HS088_TW17G01015</name>
</gene>
<protein>
    <submittedName>
        <fullName evidence="1">GDSL esterase/lipase 5</fullName>
    </submittedName>
</protein>
<evidence type="ECO:0000313" key="2">
    <source>
        <dbReference type="Proteomes" id="UP000593562"/>
    </source>
</evidence>
<comment type="caution">
    <text evidence="1">The sequence shown here is derived from an EMBL/GenBank/DDBJ whole genome shotgun (WGS) entry which is preliminary data.</text>
</comment>
<dbReference type="InParanoid" id="A0A7J7CHG4"/>
<dbReference type="AlphaFoldDB" id="A0A7J7CHG4"/>
<sequence length="150" mass="16392">MDSQTLPDEEDEDVRAQYANLPLIPPFLQPGLIEYQYGVNFASGGGGALVDTHPGESERVQHALTARECDLVGMRDDAPLHPPSGYGGGVPWQTKTRGVDRLGCQLKWRCNVQISRGHRPIDLNPSPQPRQPPAVLQIILTKMCASLSPN</sequence>